<dbReference type="EMBL" id="ML976982">
    <property type="protein sequence ID" value="KAF1961042.1"/>
    <property type="molecule type" value="Genomic_DNA"/>
</dbReference>
<accession>A0A6A5UB61</accession>
<name>A0A6A5UB61_9PLEO</name>
<evidence type="ECO:0000313" key="2">
    <source>
        <dbReference type="Proteomes" id="UP000800035"/>
    </source>
</evidence>
<proteinExistence type="predicted"/>
<sequence>MGTCDARYLIAPIYHIHITVNTDGDWTTNIFAEDSAASQSAPQFHKGFSERWSNYWKSVKTDKTNPEYPGDAFYDILGFKNQTRRINAAEKKAMAQPVRNVQEEAQKRNLRVPSKSEGIQMVNLVESAKVAVAQALNISQDERSFYVLVSRSGNTAQAEIFKVGQGKSIAMGTGNDQFRALRNLEGLVNACYHRAQGRKW</sequence>
<keyword evidence="2" id="KW-1185">Reference proteome</keyword>
<protein>
    <submittedName>
        <fullName evidence="1">Uncharacterized protein</fullName>
    </submittedName>
</protein>
<organism evidence="1 2">
    <name type="scientific">Byssothecium circinans</name>
    <dbReference type="NCBI Taxonomy" id="147558"/>
    <lineage>
        <taxon>Eukaryota</taxon>
        <taxon>Fungi</taxon>
        <taxon>Dikarya</taxon>
        <taxon>Ascomycota</taxon>
        <taxon>Pezizomycotina</taxon>
        <taxon>Dothideomycetes</taxon>
        <taxon>Pleosporomycetidae</taxon>
        <taxon>Pleosporales</taxon>
        <taxon>Massarineae</taxon>
        <taxon>Massarinaceae</taxon>
        <taxon>Byssothecium</taxon>
    </lineage>
</organism>
<evidence type="ECO:0000313" key="1">
    <source>
        <dbReference type="EMBL" id="KAF1961042.1"/>
    </source>
</evidence>
<dbReference type="AlphaFoldDB" id="A0A6A5UB61"/>
<dbReference type="Proteomes" id="UP000800035">
    <property type="component" value="Unassembled WGS sequence"/>
</dbReference>
<reference evidence="1" key="1">
    <citation type="journal article" date="2020" name="Stud. Mycol.">
        <title>101 Dothideomycetes genomes: a test case for predicting lifestyles and emergence of pathogens.</title>
        <authorList>
            <person name="Haridas S."/>
            <person name="Albert R."/>
            <person name="Binder M."/>
            <person name="Bloem J."/>
            <person name="Labutti K."/>
            <person name="Salamov A."/>
            <person name="Andreopoulos B."/>
            <person name="Baker S."/>
            <person name="Barry K."/>
            <person name="Bills G."/>
            <person name="Bluhm B."/>
            <person name="Cannon C."/>
            <person name="Castanera R."/>
            <person name="Culley D."/>
            <person name="Daum C."/>
            <person name="Ezra D."/>
            <person name="Gonzalez J."/>
            <person name="Henrissat B."/>
            <person name="Kuo A."/>
            <person name="Liang C."/>
            <person name="Lipzen A."/>
            <person name="Lutzoni F."/>
            <person name="Magnuson J."/>
            <person name="Mondo S."/>
            <person name="Nolan M."/>
            <person name="Ohm R."/>
            <person name="Pangilinan J."/>
            <person name="Park H.-J."/>
            <person name="Ramirez L."/>
            <person name="Alfaro M."/>
            <person name="Sun H."/>
            <person name="Tritt A."/>
            <person name="Yoshinaga Y."/>
            <person name="Zwiers L.-H."/>
            <person name="Turgeon B."/>
            <person name="Goodwin S."/>
            <person name="Spatafora J."/>
            <person name="Crous P."/>
            <person name="Grigoriev I."/>
        </authorList>
    </citation>
    <scope>NUCLEOTIDE SEQUENCE</scope>
    <source>
        <strain evidence="1">CBS 675.92</strain>
    </source>
</reference>
<gene>
    <name evidence="1" type="ORF">CC80DRAFT_501281</name>
</gene>